<evidence type="ECO:0000313" key="2">
    <source>
        <dbReference type="Proteomes" id="UP000230833"/>
    </source>
</evidence>
<dbReference type="AlphaFoldDB" id="A0A2H0RIE5"/>
<comment type="caution">
    <text evidence="1">The sequence shown here is derived from an EMBL/GenBank/DDBJ whole genome shotgun (WGS) entry which is preliminary data.</text>
</comment>
<name>A0A2H0RIE5_9BACT</name>
<dbReference type="Proteomes" id="UP000230833">
    <property type="component" value="Unassembled WGS sequence"/>
</dbReference>
<gene>
    <name evidence="1" type="ORF">COV07_04290</name>
</gene>
<accession>A0A2H0RIE5</accession>
<organism evidence="1 2">
    <name type="scientific">Candidatus Vogelbacteria bacterium CG10_big_fil_rev_8_21_14_0_10_45_14</name>
    <dbReference type="NCBI Taxonomy" id="1975042"/>
    <lineage>
        <taxon>Bacteria</taxon>
        <taxon>Candidatus Vogeliibacteriota</taxon>
    </lineage>
</organism>
<proteinExistence type="predicted"/>
<protein>
    <submittedName>
        <fullName evidence="1">Uncharacterized protein</fullName>
    </submittedName>
</protein>
<sequence>MIEEVTKDGGIKLETFQREVLDEMRKMVDGQEDSHAHFVKLTESDLSELDNNGAKIFWLARRDPHLLKNEQLLKEYSGRGATDVKPKRVDQMIKGYAINQMMSQEFREELILAMINDLLEDIHFRKIDESHAREVLGFSFAKIYDSAKNEELLLSEFEEFIRPYMTENNPSIIKDDTDMAICAFIAKVRNMMN</sequence>
<dbReference type="EMBL" id="PCYL01000046">
    <property type="protein sequence ID" value="PIR46331.1"/>
    <property type="molecule type" value="Genomic_DNA"/>
</dbReference>
<reference evidence="1 2" key="1">
    <citation type="submission" date="2017-09" db="EMBL/GenBank/DDBJ databases">
        <title>Depth-based differentiation of microbial function through sediment-hosted aquifers and enrichment of novel symbionts in the deep terrestrial subsurface.</title>
        <authorList>
            <person name="Probst A.J."/>
            <person name="Ladd B."/>
            <person name="Jarett J.K."/>
            <person name="Geller-Mcgrath D.E."/>
            <person name="Sieber C.M."/>
            <person name="Emerson J.B."/>
            <person name="Anantharaman K."/>
            <person name="Thomas B.C."/>
            <person name="Malmstrom R."/>
            <person name="Stieglmeier M."/>
            <person name="Klingl A."/>
            <person name="Woyke T."/>
            <person name="Ryan C.M."/>
            <person name="Banfield J.F."/>
        </authorList>
    </citation>
    <scope>NUCLEOTIDE SEQUENCE [LARGE SCALE GENOMIC DNA]</scope>
    <source>
        <strain evidence="1">CG10_big_fil_rev_8_21_14_0_10_45_14</strain>
    </source>
</reference>
<evidence type="ECO:0000313" key="1">
    <source>
        <dbReference type="EMBL" id="PIR46331.1"/>
    </source>
</evidence>